<evidence type="ECO:0000313" key="2">
    <source>
        <dbReference type="EMBL" id="TGY15565.1"/>
    </source>
</evidence>
<reference evidence="2 3" key="1">
    <citation type="submission" date="2019-04" db="EMBL/GenBank/DDBJ databases">
        <title>Microbes associate with the intestines of laboratory mice.</title>
        <authorList>
            <person name="Navarre W."/>
            <person name="Wong E."/>
            <person name="Huang K."/>
            <person name="Tropini C."/>
            <person name="Ng K."/>
            <person name="Yu B."/>
        </authorList>
    </citation>
    <scope>NUCLEOTIDE SEQUENCE [LARGE SCALE GENOMIC DNA]</scope>
    <source>
        <strain evidence="2 3">NM61_E11</strain>
    </source>
</reference>
<gene>
    <name evidence="2" type="ORF">E5351_05280</name>
</gene>
<organism evidence="2 3">
    <name type="scientific">Lactobacillus intestinalis</name>
    <dbReference type="NCBI Taxonomy" id="151781"/>
    <lineage>
        <taxon>Bacteria</taxon>
        <taxon>Bacillati</taxon>
        <taxon>Bacillota</taxon>
        <taxon>Bacilli</taxon>
        <taxon>Lactobacillales</taxon>
        <taxon>Lactobacillaceae</taxon>
        <taxon>Lactobacillus</taxon>
    </lineage>
</organism>
<feature type="transmembrane region" description="Helical" evidence="1">
    <location>
        <begin position="94"/>
        <end position="116"/>
    </location>
</feature>
<feature type="transmembrane region" description="Helical" evidence="1">
    <location>
        <begin position="144"/>
        <end position="168"/>
    </location>
</feature>
<dbReference type="Proteomes" id="UP000309117">
    <property type="component" value="Unassembled WGS sequence"/>
</dbReference>
<feature type="transmembrane region" description="Helical" evidence="1">
    <location>
        <begin position="46"/>
        <end position="65"/>
    </location>
</feature>
<keyword evidence="1" id="KW-0812">Transmembrane</keyword>
<keyword evidence="1" id="KW-0472">Membrane</keyword>
<proteinExistence type="predicted"/>
<dbReference type="RefSeq" id="WP_135960515.1">
    <property type="nucleotide sequence ID" value="NZ_AQFR02000003.1"/>
</dbReference>
<sequence>MIYLVIFTYVVLTTIHQEMRPGLKANGDNALYMFFYLQPFGLRDSLFINFGSIAIIPILSTYYFIHMKNNNELFHLLQRIGYQKFIQMVVGKSFLVASIFSLIVNIYELILINWFYAPLSFSGKSQFLLTSKLIYFSSNGWVNLLTYIVLAAIGWGIYTVFILALGLFIRKNALYVPLGIVFGLGTILLDEVVLISMNKGTIQFANILAAPNLFSPGQLVIGGQNPPLGLWATYVIIVGIYALLIFALIKFWHKKQERGA</sequence>
<name>A0A4S2BMZ8_9LACO</name>
<protein>
    <submittedName>
        <fullName evidence="2">Uncharacterized protein</fullName>
    </submittedName>
</protein>
<evidence type="ECO:0000256" key="1">
    <source>
        <dbReference type="SAM" id="Phobius"/>
    </source>
</evidence>
<feature type="transmembrane region" description="Helical" evidence="1">
    <location>
        <begin position="228"/>
        <end position="249"/>
    </location>
</feature>
<keyword evidence="1" id="KW-1133">Transmembrane helix</keyword>
<comment type="caution">
    <text evidence="2">The sequence shown here is derived from an EMBL/GenBank/DDBJ whole genome shotgun (WGS) entry which is preliminary data.</text>
</comment>
<accession>A0A4S2BMZ8</accession>
<dbReference type="EMBL" id="SRYV01000008">
    <property type="protein sequence ID" value="TGY15565.1"/>
    <property type="molecule type" value="Genomic_DNA"/>
</dbReference>
<evidence type="ECO:0000313" key="3">
    <source>
        <dbReference type="Proteomes" id="UP000309117"/>
    </source>
</evidence>
<feature type="transmembrane region" description="Helical" evidence="1">
    <location>
        <begin position="175"/>
        <end position="197"/>
    </location>
</feature>
<dbReference type="AlphaFoldDB" id="A0A4S2BMZ8"/>